<keyword evidence="6 12" id="KW-0028">Amino-acid biosynthesis</keyword>
<dbReference type="FunFam" id="3.20.20.70:FF:000010">
    <property type="entry name" value="2-isopropylmalate synthase"/>
    <property type="match status" value="1"/>
</dbReference>
<dbReference type="InterPro" id="IPR054691">
    <property type="entry name" value="LeuA/HCS_post-cat"/>
</dbReference>
<evidence type="ECO:0000256" key="7">
    <source>
        <dbReference type="ARBA" id="ARBA00022679"/>
    </source>
</evidence>
<comment type="cofactor">
    <cofactor evidence="12">
        <name>Mn(2+)</name>
        <dbReference type="ChEBI" id="CHEBI:29035"/>
    </cofactor>
</comment>
<evidence type="ECO:0000256" key="1">
    <source>
        <dbReference type="ARBA" id="ARBA00004689"/>
    </source>
</evidence>
<dbReference type="EC" id="2.3.3.13" evidence="3 12"/>
<dbReference type="InterPro" id="IPR050073">
    <property type="entry name" value="2-IPM_HCS-like"/>
</dbReference>
<keyword evidence="7 12" id="KW-0808">Transferase</keyword>
<reference evidence="13 14" key="1">
    <citation type="journal article" date="2019" name="Nat. Med.">
        <title>A library of human gut bacterial isolates paired with longitudinal multiomics data enables mechanistic microbiome research.</title>
        <authorList>
            <person name="Poyet M."/>
            <person name="Groussin M."/>
            <person name="Gibbons S.M."/>
            <person name="Avila-Pacheco J."/>
            <person name="Jiang X."/>
            <person name="Kearney S.M."/>
            <person name="Perrotta A.R."/>
            <person name="Berdy B."/>
            <person name="Zhao S."/>
            <person name="Lieberman T.D."/>
            <person name="Swanson P.K."/>
            <person name="Smith M."/>
            <person name="Roesemann S."/>
            <person name="Alexander J.E."/>
            <person name="Rich S.A."/>
            <person name="Livny J."/>
            <person name="Vlamakis H."/>
            <person name="Clish C."/>
            <person name="Bullock K."/>
            <person name="Deik A."/>
            <person name="Scott J."/>
            <person name="Pierce K.A."/>
            <person name="Xavier R.J."/>
            <person name="Alm E.J."/>
        </authorList>
    </citation>
    <scope>NUCLEOTIDE SEQUENCE [LARGE SCALE GENOMIC DNA]</scope>
    <source>
        <strain evidence="13 14">BIOML-A2</strain>
    </source>
</reference>
<dbReference type="GO" id="GO:0005829">
    <property type="term" value="C:cytosol"/>
    <property type="evidence" value="ECO:0007669"/>
    <property type="project" value="TreeGrafter"/>
</dbReference>
<feature type="binding site" evidence="12">
    <location>
        <position position="205"/>
    </location>
    <ligand>
        <name>Mn(2+)</name>
        <dbReference type="ChEBI" id="CHEBI:29035"/>
    </ligand>
</feature>
<comment type="caution">
    <text evidence="13">The sequence shown here is derived from an EMBL/GenBank/DDBJ whole genome shotgun (WGS) entry which is preliminary data.</text>
</comment>
<dbReference type="GO" id="GO:0009098">
    <property type="term" value="P:L-leucine biosynthetic process"/>
    <property type="evidence" value="ECO:0007669"/>
    <property type="project" value="UniProtKB-UniRule"/>
</dbReference>
<dbReference type="PANTHER" id="PTHR10277">
    <property type="entry name" value="HOMOCITRATE SYNTHASE-RELATED"/>
    <property type="match status" value="1"/>
</dbReference>
<dbReference type="AlphaFoldDB" id="A0A6I3SDE1"/>
<dbReference type="InterPro" id="IPR013785">
    <property type="entry name" value="Aldolase_TIM"/>
</dbReference>
<dbReference type="Gene3D" id="3.30.160.270">
    <property type="match status" value="1"/>
</dbReference>
<keyword evidence="9 12" id="KW-0464">Manganese</keyword>
<dbReference type="InterPro" id="IPR005671">
    <property type="entry name" value="LeuA_bact_synth"/>
</dbReference>
<feature type="binding site" evidence="12">
    <location>
        <position position="17"/>
    </location>
    <ligand>
        <name>Mn(2+)</name>
        <dbReference type="ChEBI" id="CHEBI:29035"/>
    </ligand>
</feature>
<dbReference type="GO" id="GO:0030145">
    <property type="term" value="F:manganese ion binding"/>
    <property type="evidence" value="ECO:0007669"/>
    <property type="project" value="UniProtKB-UniRule"/>
</dbReference>
<dbReference type="InterPro" id="IPR036230">
    <property type="entry name" value="LeuA_allosteric_dom_sf"/>
</dbReference>
<evidence type="ECO:0000256" key="11">
    <source>
        <dbReference type="ARBA" id="ARBA00029993"/>
    </source>
</evidence>
<dbReference type="Pfam" id="PF00682">
    <property type="entry name" value="HMGL-like"/>
    <property type="match status" value="1"/>
</dbReference>
<accession>A0A6I3SDE1</accession>
<dbReference type="SUPFAM" id="SSF110921">
    <property type="entry name" value="2-isopropylmalate synthase LeuA, allosteric (dimerisation) domain"/>
    <property type="match status" value="1"/>
</dbReference>
<comment type="pathway">
    <text evidence="1 12">Amino-acid biosynthesis; L-leucine biosynthesis; L-leucine from 3-methyl-2-oxobutanoate: step 1/4.</text>
</comment>
<dbReference type="InterPro" id="IPR013709">
    <property type="entry name" value="2-isopropylmalate_synth_dimer"/>
</dbReference>
<comment type="catalytic activity">
    <reaction evidence="12">
        <text>3-methyl-2-oxobutanoate + acetyl-CoA + H2O = (2S)-2-isopropylmalate + CoA + H(+)</text>
        <dbReference type="Rhea" id="RHEA:21524"/>
        <dbReference type="ChEBI" id="CHEBI:1178"/>
        <dbReference type="ChEBI" id="CHEBI:11851"/>
        <dbReference type="ChEBI" id="CHEBI:15377"/>
        <dbReference type="ChEBI" id="CHEBI:15378"/>
        <dbReference type="ChEBI" id="CHEBI:57287"/>
        <dbReference type="ChEBI" id="CHEBI:57288"/>
        <dbReference type="EC" id="2.3.3.13"/>
    </reaction>
</comment>
<dbReference type="Proteomes" id="UP000462362">
    <property type="component" value="Unassembled WGS sequence"/>
</dbReference>
<evidence type="ECO:0000256" key="5">
    <source>
        <dbReference type="ARBA" id="ARBA00022430"/>
    </source>
</evidence>
<evidence type="ECO:0000313" key="14">
    <source>
        <dbReference type="Proteomes" id="UP000462362"/>
    </source>
</evidence>
<gene>
    <name evidence="12" type="primary">leuA</name>
    <name evidence="13" type="ORF">GMD42_12530</name>
</gene>
<dbReference type="SUPFAM" id="SSF51569">
    <property type="entry name" value="Aldolase"/>
    <property type="match status" value="1"/>
</dbReference>
<dbReference type="FunFam" id="3.30.160.270:FF:000003">
    <property type="entry name" value="2-isopropylmalate synthase"/>
    <property type="match status" value="1"/>
</dbReference>
<dbReference type="CDD" id="cd07940">
    <property type="entry name" value="DRE_TIM_IPMS"/>
    <property type="match status" value="1"/>
</dbReference>
<dbReference type="NCBIfam" id="TIGR00973">
    <property type="entry name" value="leuA_bact"/>
    <property type="match status" value="1"/>
</dbReference>
<keyword evidence="12" id="KW-0963">Cytoplasm</keyword>
<keyword evidence="13" id="KW-0012">Acyltransferase</keyword>
<comment type="subunit">
    <text evidence="12">Homodimer.</text>
</comment>
<feature type="binding site" evidence="12">
    <location>
        <position position="242"/>
    </location>
    <ligand>
        <name>Mn(2+)</name>
        <dbReference type="ChEBI" id="CHEBI:29035"/>
    </ligand>
</feature>
<dbReference type="NCBIfam" id="NF002086">
    <property type="entry name" value="PRK00915.1-3"/>
    <property type="match status" value="1"/>
</dbReference>
<dbReference type="PROSITE" id="PS50991">
    <property type="entry name" value="PYR_CT"/>
    <property type="match status" value="1"/>
</dbReference>
<dbReference type="PROSITE" id="PS00815">
    <property type="entry name" value="AIPM_HOMOCIT_SYNTH_1"/>
    <property type="match status" value="1"/>
</dbReference>
<evidence type="ECO:0000313" key="13">
    <source>
        <dbReference type="EMBL" id="MTU44409.1"/>
    </source>
</evidence>
<dbReference type="Gene3D" id="3.20.20.70">
    <property type="entry name" value="Aldolase class I"/>
    <property type="match status" value="1"/>
</dbReference>
<dbReference type="RefSeq" id="WP_149879612.1">
    <property type="nucleotide sequence ID" value="NZ_DBGEHT010000223.1"/>
</dbReference>
<comment type="similarity">
    <text evidence="2 12">Belongs to the alpha-IPM synthase/homocitrate synthase family. LeuA type 1 subfamily.</text>
</comment>
<evidence type="ECO:0000256" key="12">
    <source>
        <dbReference type="HAMAP-Rule" id="MF_01025"/>
    </source>
</evidence>
<keyword evidence="10 12" id="KW-0100">Branched-chain amino acid biosynthesis</keyword>
<dbReference type="InterPro" id="IPR002034">
    <property type="entry name" value="AIPM/Hcit_synth_CS"/>
</dbReference>
<dbReference type="EMBL" id="WNCL01000072">
    <property type="protein sequence ID" value="MTU44409.1"/>
    <property type="molecule type" value="Genomic_DNA"/>
</dbReference>
<dbReference type="PANTHER" id="PTHR10277:SF9">
    <property type="entry name" value="2-ISOPROPYLMALATE SYNTHASE 1, CHLOROPLASTIC-RELATED"/>
    <property type="match status" value="1"/>
</dbReference>
<feature type="region of interest" description="Regulatory domain" evidence="12">
    <location>
        <begin position="393"/>
        <end position="519"/>
    </location>
</feature>
<sequence>MTTARDKLFIFDTTLRDGEQSPGASMSPQDKLRIAKQLEFLGVDVIEAGFAAASPGDFESICAISKVIRNSTVCSLARANPSDVRKAGEAIVAAPRRRIHTFIATSPLHMEKKLNMTPEQVISRAVEAIRIAKEYTDDIEFSCEDASRSQPEFLYRIIEAAIREGATTINIPDTVGYAVPSEFGAFVRDLREHVYNSDQAVWSVHCHNDLGLAVANSLSGVVHGGARQIECSINGLGERAGNCALEEVVMAVKTRNDFFKLGVDINTRQLVPTSKLVSSVTGFPIQPNKAVVGSNAFSHASGIHQDGVIKHRETYEIMTAEDVGWTSNRMVLGKLSGRSAFRQRVRELGIPTKSEAEIDDAFARFKDLADRKVQIFDEDIQSLFDAKNIQPQEISFVSLKQESQTGKTPVAEVTYMDHGEQRVGRAEGNGPVDATFQAIESCAKSGAELLLFSINALTKGAEAQGEVTVRLSVGGRVVNGNGSDPDVLAASAKAYLDALNKLAKVEERKNPQFDHEPTP</sequence>
<name>A0A6I3SDE1_9BURK</name>
<dbReference type="Pfam" id="PF22617">
    <property type="entry name" value="HCS_D2"/>
    <property type="match status" value="1"/>
</dbReference>
<proteinExistence type="inferred from homology"/>
<dbReference type="GO" id="GO:0003852">
    <property type="term" value="F:2-isopropylmalate synthase activity"/>
    <property type="evidence" value="ECO:0007669"/>
    <property type="project" value="UniProtKB-UniRule"/>
</dbReference>
<protein>
    <recommendedName>
        <fullName evidence="4 12">2-isopropylmalate synthase</fullName>
        <ecNumber evidence="3 12">2.3.3.13</ecNumber>
    </recommendedName>
    <alternativeName>
        <fullName evidence="11 12">Alpha-IPM synthase</fullName>
    </alternativeName>
    <alternativeName>
        <fullName evidence="12">Alpha-isopropylmalate synthase</fullName>
    </alternativeName>
</protein>
<evidence type="ECO:0000256" key="6">
    <source>
        <dbReference type="ARBA" id="ARBA00022605"/>
    </source>
</evidence>
<dbReference type="FunFam" id="1.10.238.260:FF:000001">
    <property type="entry name" value="2-isopropylmalate synthase"/>
    <property type="match status" value="1"/>
</dbReference>
<dbReference type="SMART" id="SM00917">
    <property type="entry name" value="LeuA_dimer"/>
    <property type="match status" value="1"/>
</dbReference>
<dbReference type="NCBIfam" id="NF002087">
    <property type="entry name" value="PRK00915.1-4"/>
    <property type="match status" value="1"/>
</dbReference>
<keyword evidence="5 12" id="KW-0432">Leucine biosynthesis</keyword>
<dbReference type="PROSITE" id="PS00816">
    <property type="entry name" value="AIPM_HOMOCIT_SYNTH_2"/>
    <property type="match status" value="1"/>
</dbReference>
<evidence type="ECO:0000256" key="10">
    <source>
        <dbReference type="ARBA" id="ARBA00023304"/>
    </source>
</evidence>
<evidence type="ECO:0000256" key="2">
    <source>
        <dbReference type="ARBA" id="ARBA00009396"/>
    </source>
</evidence>
<evidence type="ECO:0000256" key="3">
    <source>
        <dbReference type="ARBA" id="ARBA00012973"/>
    </source>
</evidence>
<dbReference type="HAMAP" id="MF_01025">
    <property type="entry name" value="LeuA_type1"/>
    <property type="match status" value="1"/>
</dbReference>
<organism evidence="13 14">
    <name type="scientific">Parasutterella excrementihominis</name>
    <dbReference type="NCBI Taxonomy" id="487175"/>
    <lineage>
        <taxon>Bacteria</taxon>
        <taxon>Pseudomonadati</taxon>
        <taxon>Pseudomonadota</taxon>
        <taxon>Betaproteobacteria</taxon>
        <taxon>Burkholderiales</taxon>
        <taxon>Sutterellaceae</taxon>
        <taxon>Parasutterella</taxon>
    </lineage>
</organism>
<keyword evidence="8 12" id="KW-0479">Metal-binding</keyword>
<evidence type="ECO:0000256" key="9">
    <source>
        <dbReference type="ARBA" id="ARBA00023211"/>
    </source>
</evidence>
<evidence type="ECO:0000256" key="8">
    <source>
        <dbReference type="ARBA" id="ARBA00022723"/>
    </source>
</evidence>
<dbReference type="Pfam" id="PF08502">
    <property type="entry name" value="LeuA_dimer"/>
    <property type="match status" value="1"/>
</dbReference>
<feature type="binding site" evidence="12">
    <location>
        <position position="207"/>
    </location>
    <ligand>
        <name>Mn(2+)</name>
        <dbReference type="ChEBI" id="CHEBI:29035"/>
    </ligand>
</feature>
<dbReference type="UniPathway" id="UPA00048">
    <property type="reaction ID" value="UER00070"/>
</dbReference>
<dbReference type="InterPro" id="IPR000891">
    <property type="entry name" value="PYR_CT"/>
</dbReference>
<dbReference type="GO" id="GO:0003985">
    <property type="term" value="F:acetyl-CoA C-acetyltransferase activity"/>
    <property type="evidence" value="ECO:0007669"/>
    <property type="project" value="UniProtKB-UniRule"/>
</dbReference>
<evidence type="ECO:0000256" key="4">
    <source>
        <dbReference type="ARBA" id="ARBA00018198"/>
    </source>
</evidence>
<comment type="function">
    <text evidence="12">Catalyzes the condensation of the acetyl group of acetyl-CoA with 3-methyl-2-oxobutanoate (2-ketoisovalerate) to form 3-carboxy-3-hydroxy-4-methylpentanoate (2-isopropylmalate).</text>
</comment>